<dbReference type="InterPro" id="IPR013320">
    <property type="entry name" value="ConA-like_dom_sf"/>
</dbReference>
<dbReference type="PANTHER" id="PTHR35902:SF3">
    <property type="entry name" value="NPCBM-ASSOCIATED, NEW3 DOMAIN OF ALPHA-GALACTOSIDASE"/>
    <property type="match status" value="1"/>
</dbReference>
<evidence type="ECO:0000259" key="4">
    <source>
        <dbReference type="SMART" id="SM00282"/>
    </source>
</evidence>
<dbReference type="CDD" id="cd00110">
    <property type="entry name" value="LamG"/>
    <property type="match status" value="1"/>
</dbReference>
<evidence type="ECO:0000256" key="1">
    <source>
        <dbReference type="ARBA" id="ARBA00022729"/>
    </source>
</evidence>
<dbReference type="SUPFAM" id="SSF49899">
    <property type="entry name" value="Concanavalin A-like lectins/glucanases"/>
    <property type="match status" value="3"/>
</dbReference>
<dbReference type="SMART" id="SM00282">
    <property type="entry name" value="LamG"/>
    <property type="match status" value="2"/>
</dbReference>
<proteinExistence type="predicted"/>
<evidence type="ECO:0000256" key="3">
    <source>
        <dbReference type="SAM" id="MobiDB-lite"/>
    </source>
</evidence>
<dbReference type="Pfam" id="PF13385">
    <property type="entry name" value="Laminin_G_3"/>
    <property type="match status" value="2"/>
</dbReference>
<comment type="caution">
    <text evidence="6">The sequence shown here is derived from an EMBL/GenBank/DDBJ whole genome shotgun (WGS) entry which is preliminary data.</text>
</comment>
<dbReference type="InterPro" id="IPR006558">
    <property type="entry name" value="LamG-like"/>
</dbReference>
<evidence type="ECO:0000256" key="2">
    <source>
        <dbReference type="ARBA" id="ARBA00023157"/>
    </source>
</evidence>
<feature type="non-terminal residue" evidence="6">
    <location>
        <position position="7032"/>
    </location>
</feature>
<dbReference type="InterPro" id="IPR001791">
    <property type="entry name" value="Laminin_G"/>
</dbReference>
<feature type="domain" description="LamG-like jellyroll fold" evidence="5">
    <location>
        <begin position="1429"/>
        <end position="1567"/>
    </location>
</feature>
<dbReference type="SUPFAM" id="SSF63829">
    <property type="entry name" value="Calcium-dependent phosphotriesterase"/>
    <property type="match status" value="1"/>
</dbReference>
<dbReference type="InterPro" id="IPR053786">
    <property type="entry name" value="LEPRxLL_CS"/>
</dbReference>
<dbReference type="Proteomes" id="UP000253831">
    <property type="component" value="Unassembled WGS sequence"/>
</dbReference>
<keyword evidence="1" id="KW-0732">Signal</keyword>
<dbReference type="EMBL" id="QPGA01000018">
    <property type="protein sequence ID" value="RDE50510.1"/>
    <property type="molecule type" value="Genomic_DNA"/>
</dbReference>
<reference evidence="6 7" key="1">
    <citation type="submission" date="2018-05" db="EMBL/GenBank/DDBJ databases">
        <title>Integrated omic analyses show evidence that a Ca. Accumulibacter phosphatis strain performs denitrification under micro-aerobic conditions.</title>
        <authorList>
            <person name="Camejo P.Y."/>
            <person name="Katherine M.D."/>
            <person name="Daniel N.R."/>
        </authorList>
    </citation>
    <scope>NUCLEOTIDE SEQUENCE [LARGE SCALE GENOMIC DNA]</scope>
    <source>
        <strain evidence="6">UW-LDO-IC</strain>
    </source>
</reference>
<dbReference type="Pfam" id="PF07705">
    <property type="entry name" value="CARDB"/>
    <property type="match status" value="4"/>
</dbReference>
<dbReference type="SMART" id="SM00560">
    <property type="entry name" value="LamGL"/>
    <property type="match status" value="2"/>
</dbReference>
<evidence type="ECO:0000259" key="5">
    <source>
        <dbReference type="SMART" id="SM00560"/>
    </source>
</evidence>
<dbReference type="InterPro" id="IPR011635">
    <property type="entry name" value="CARDB"/>
</dbReference>
<name>A0A369XMC0_9PROT</name>
<dbReference type="Gene3D" id="2.60.120.200">
    <property type="match status" value="2"/>
</dbReference>
<feature type="domain" description="Laminin G" evidence="4">
    <location>
        <begin position="1435"/>
        <end position="1562"/>
    </location>
</feature>
<organism evidence="6 7">
    <name type="scientific">Candidatus Accumulibacter meliphilus</name>
    <dbReference type="NCBI Taxonomy" id="2211374"/>
    <lineage>
        <taxon>Bacteria</taxon>
        <taxon>Pseudomonadati</taxon>
        <taxon>Pseudomonadota</taxon>
        <taxon>Betaproteobacteria</taxon>
        <taxon>Candidatus Accumulibacter</taxon>
    </lineage>
</organism>
<dbReference type="Gene3D" id="2.60.40.10">
    <property type="entry name" value="Immunoglobulins"/>
    <property type="match status" value="16"/>
</dbReference>
<accession>A0A369XMC0</accession>
<sequence length="7032" mass="748663">MFVPAALEEWNNEYRDRTTVVLLMDSKARPEILPSPTCGSAARKAQRSHRGRGLAWLSGFLAKAFRPAAGELPTSAGRLNFEALEPRILLDGAPSIPVTQIDGSIDVAGETDRYGFTLNETVRVVFDSLTNDASMRWSLEGPRGTVVSERGFNASDSYERSGDVALDLGAGDYTLSVDGVADNIGAYSFRLIDIAQAQELIPGTTVDAQLDPGNKTDAYRFSVAAGQRFFIDRLANTGDIYWRLLDPYGRTVVDRTSMNNDLGERTLTVDGSYTLLIEGRAYTTDSASYSFNVALLDEAVPQPMTLGALVAGRIAQAGQRDIHSFTLAADTRVVFDSLTADDRLLWSLSGPNGTVLADRRFQYSDSYELAGNTSILLRAGSYTLSVDGEGDRVGDYAFRVLDLAAAEAVALDTTVTGTLGDAGASGGTPGSAPATETRLYKFAALAGERFFVDSLGLSGDNFSLRIFDPKGGLVYGPQAFTSDVDVFAAADAGDYVLALEGRIFNTRSSDYQFKLQHVVDGSASLALDSRVDGTLDHPGQRQAYTFTLAAPAQLLFDSLTYDNDFNWSLVGPRGSEVAGRSFVYSDAAEFGGNPLLSLAAGAYTLTVDGNLDSLGAYAFRLLNLATASSVVANDSDVSGTLIPGGMTAIHKFTASAGDQVVFNRLALSGGSPYWRLLDETGFQVFAPEPFADRASTHLRLGGTYTLLVEGRSWETGAIDYSFKIALAGNTPVAALTGTAITLGAAVSGTLSAAGEVDDYVFAVAGPTRLYFDSFAPSNSGEFHWSLLGPRGTEIADRSTYYSDSYEFGNGNPVIDVALAGSYQLRVWGNGNTTGNYSFRVLNLADGVAVTPGTPLTASLDPSNETDVYRFTANAGDRLFFDRQTLSPANSGWVSWRLLDPYGRQVWGPANFYDDVDVSTLALTGVYTLLIEGRIWSTGSVASFDYSFNIQPVADDPARALSIGEPVNGNIDHAGQQDSYSFSLADETLLYFDSLSNSNIAWTLRGPDGYVLSRNLQNSDSYELGQSNPLLRLAAGAYTLTLDGSGDTTGDYSFRLVDVAGEAAALFPGTALSDSLSSARVTDFYQFDALAGERYYFDRISYDNYYNITYRLIDPQGRQVWGGYVWPEDQEMSAFTLSGTYYLLVEGRVGNTAAANAYGFNIHKVVDISDSLSLGQAVSGSFGTPGQRASYRFTLSDARQLLFDGLTPNNANPDIYWTLTGPRGTEISNRRFYGSESNELGATSPLLDLVAGDYTLTLDPQGDQTGDFSFRLLDLAAATAFTSNSVVSGQLDPANETDVYRFDATAGTRYYLDRQKLSSSADRLTWRLFDPYGRQVFGPTYLNDVDIFTLGESGTYTLIVEGRIWQTQYSATIDYSFKLLEITDDIVDIVPGVSHGLDQFSTDGQLGGALNVNGLRYAQVASNGDIDLTGLLTLEAWFKVDAYASTWQPLFYKGNGNSNQRTYTLWLNSAGYLHLSTGNNANNNINTAAGSVVTGQWYHVAVVLDRDSASGVMKIYLDGVEAASGALAKTAASSNTNPLLIGSSLENYPVFQGAVDDIRLWNSVRSAQQIADNKDRTLVGDEAGLRMYLKADESSGTTLADASGRGNAGQIVHPWSSVPGVVAGRIDFGQQDYYRFTLADTTRLYFDSLTDNNNLRWTLSGPRGTLVSDRPFQSSDSQNGLSVFDLVAGDYTLRVDGVGDTSGDYGFRLLDLAGALELDFNTVVNGQHTPATATTAYRFTAEAGERLYFDEVSASGGYPYWRLLDPWGRNLWGPNYLPSDDVRLQTLPFAGVYTLLVEGRRDGGSGSSSFSFRVQQVRDLTQAITLDGVYGMPAPWANGQFAGALHFNGLQSAQIDHAAALDLTDTLTLETWVKVDRFDNTWTTLFYKGNPENPGERSYSLWLHSNGSVAFDTGDGSNQSTQTGSGLITTGQWHHIAAVMDRTAGTVRILVDGVLQKSSTNIRKNLASSNSNPLYLGSALEPGSSYASLVGSMDDIRVWNVARSDAEILASMNAPLVGNAAGLVAYIKADEGVGNSAADATGHGHVVSLSEATAPVIVGAIEHVGQLVNYTFTLGEASTRVYFDAMTDSSNVRWSLTGPRGTLVSGRHFQQSDSVDALSLFDLPAGDYQLSIAGYQDYTGEFRFRLLDLAAASIFAPGTPVSGSLTPANQTDAYQFTANAGERYFFERISEVAGDIYWRLLDPWGRTVWGASNFNADAGLFTLAYDGIYTLLMEGRRNGAGNASYSFNVQPVADDVANLTLGAAVSGSIEHAAQQDYYNFRLEADSALYFDSLTNSTDFTWTLSGPRGPVVSARQFADSDSNDYKSKPVLSLEAGDYTLIVDGKDATTGTYGFRLVDLAAATLIDVGDTVTDTLSPGNATHLFRFAASARDRFNFELLSESANSPYWRLISPDHGVVFGPSATDDVVSTMPFTGTYYLLLEGRVGESNAVDYSFRIADTALPNSGGHSSQDFDADGLPWVAASFSKSAPVVIPGGPSGDFLRLLPGSVTGYNTIAFNNAGVGVIPATVSVDFDFRIGKVSNQGDGIGFAWLNADVWGNSGPAPQFGEEVNLAGSFGVGFDPVNNGELSDNHVSLHFNGNKLAEFNLPGFRLDSGDFQHARIVIVAVAGGSKVSVYLTPSAGSEVAVVEDYFISAMQAYDGRMAFGARNGGWRADNDLDNIRVAVVAGTAEPLPVLTLGSVAVSGTLSASGEIDRYRFSVTDATRTYFDSLTNNSSLRWSLSGPRGSVVTDRSFTASDAYQGLSLLDLTAGDYLLSVFGSTGAYSFKLMDMDQGEVLTPDTPTSGTLSPGNETDIYRFDALAGEQFYFDRVSFSGGYYTDWRLIDPFGRTLWGPTHMYSNDVDLTTLPYSGTYYLLLEGRYHEDTASNYTINVRKIDNSVSTPIVVGDRVDAELSKPGEVDSFSFEIGGSESKRVYFDVLTNTSQLSWTLSGPRGSLVSGRLFSATDAANGRSIMDLAPGSYTLIVDGSGDATGAYAFRLLDLAAGTQIVPGTPLLERTLTPGNETDVYWFDAVAGERFYFDRVSFSGGYYTDWQLLDPAGNTLWGPTHMYSNDVDVTTLPRSGRYTLLVEGRYHEDAATSTYTINVQPVLDHVTPMTLDSEVAGSIDSVGQRGLHTFTLSETKQVYVDVLTNNGNFSWSLSGPRGSEVANRSFSSTDGVHGLSLLELLPGDYTLSIDASGEATGAYALRLLDLAAAQLITPGTPVSSQLNPANSTDIFRFNAAAGDRFYFDRVSFSGAYYTEWRLLDPWGKTVWGPTHFYANDVDVTTLEFDGLYTLLVEGRYHESGISNYTLNVSPSPVAQKIILSGLGTVPGADLKVENLVLTPVGGGLTAGGEVLVSWEVSNTGNLPADAPWKDRILVRNMDRGGELVVNLLVDYSDLGAAATDPLAVGARRARQVTVSLPPGNSGAGNLRFEVAADVTNVVAEPGVAELNNAASVNALAASTPYPDLQVDSVVVTPSSGWAAGSSVTVSWRVNNSGSVGVDDAWNDRLRVRNLSTGAILLNASSRYLPALGGELAAGGSIDRRFTFNWPAGAVGSGQFEFLVSTDDDGEIFESNASDSAETNNAATVVVASAPDLLVQRLRVDALTATAGDSVTVFWDDRNDGLIATPASWQDRLIVRNLSSGETLLDVALPYNIALIGNAALAPDASVARSYTFQLPEGLRGSGQIEVEVRADQNAAGQGSLVEYTAAGDGGESNNSARLAFTAAARPYADLAVGSLSAPSSGRGGETITLEWTVLNQGSIASGVQWSDRVVLSRDDLIGNADDVTLASVGHYGVLAPGASYQQSRQLLVPERLDGAFRLAVVADALGELSEPDTRANNSAMVMIDLSTPHADLQVEVVAAPASARSGEATPVSWRVRNAGDRPTDVTQWQDRIYLSSDAALDAGDTLLAQILHSGGLGAGESYSGQSNVFLPFGITGDYHILVKTDAASQVFESIFEDNNVTASHAAVQVLAPTLADLSVSEIVVPVPGAPGQTRIVTWTVANSGSGAARGSWSDRVYLSADGSLGGARLLATVPHSGELLALASYTASAEITLPDVADGDYFIVVSSDVGDTVFEGSQEGNNSSVSTATLSVVHPDLRPVLVSAPAGALSSEAIVVAWQMRNAGSSDAFGAWTDRLYLSRDATLGADDTLLGELAHGGPLATGASYDAQLQVNLPLAASGDYFLLLVGDALGQVHELGAENNNVGSTPFAAALAPYANLVVSAVSAEASVPYAPAPEVVVGDPAQITVSWTVGNDGTGVGQTTQWTDTLLVSTDAVVSDDDRVLASYEHLGALAVGESYTRSETFLLPAYFQGRYHFFVRSDAGNQVFENGLEADNAAEAARIFDVVRIPYADLIVSQASVPATARSGQSMTVSWQVTNNGIGPTDIPGWNDVVTLADAAGKPVAVLGSFTHLGVLAAGDSYSRTQEVTIPNGLSGSYFVSVRTAGPEEFIYVDNNSRVAGLVDIVLSDSPDLQVTDIVTPETASEGDTIDVRWTVTNNGLAKADGAWTDVVSMRKVGQPNDPGIYLGTFTYDAGGLEAGISYTRTERFRLPARTEGVYQLVVLTNSSRQVYEYGSAAANNSAADDQVLQVALLPRSDLQVANVVAPARAAAGATVSLRFSIINQGSVPTTTPRWKDRVYLSLDNKLSGDDLLIGSYDNGAALNPGEQYATDSGSLEIPIRFRGDVFLIVQADGSGSVDEYPNDANNIAAVPLFVEPYPLADLVAGSVVAPAQAVEGASIEVRYTVANRGSGTTAGANWTDTIWLSRDKTRPNASGNSAILLGALQHQGALAVGSSYDVVTQVALPAHVASGTYYITVWSDSYDVILEDTLASNLNPDDINELDNNNYKARAIDVIGGFAPPPPDLRISALAASPLASTGSALSVTWTVANSGAGEAAGSWNDVFWLSDKPTLNAAGAKQWYLGAVAHDGGAAPGASYTQSTSFALNPAASGQYLIAYTDYNPYKGKPYDVVEADEENNTRVQDTGVVPSPADLQVLTIAAPGENFSGEKTTISWTVKNFGAAVWEGTRYWVDSVYLSPDPVFLPERATSLGTFVHNNAGGLAAGASYTESAEVTLPRGIGGNFYIYVITDANRYDSRYPAGEADAGVNAYYRDDYYPTSAYEGVGGQDNNRGVGSIPVTYREPDLKVTSLLVPPLGGQSGGTVTVNYTVTNIGNRDTREISWWDRLFLSKDDSLDTFDLQVAEARHYGVLNAGDSYTGTATVKLPDGIAGAFSLLAFTDSEADSRLAWWNSNIVPEYRGVGIDANNDAVPEFRGEGNNITVAPLPVTAAPLADLQVTAVSAPNHITVGNEFTVTYTVGNLGGADTLPEQERWDDLIYLSRDPLLDLDSDRYLLTVEHRGGLAQGDSYTVSRTLRAPLDISGAYYVFVVTDPARGSGRGKVFEGGFERNNATPNAPPSIFEVPPPADVQVDAITFAGTGAAGETLRVEWTVANHSSNVTSAAWTDAVYLSDDNVWDIGDRLLGKLAHSGVLAENDSYTASLEALVPPIKIGQYRVIVRPDIYNEVFEGPYRSAGEANNFSTSANALSIAVDELHLGVALSTTLSTGQSRVYKLTVGQGETLKLSLSAVDHDAANEIFVRYGDVPDGFNYDATYENPLQANQTAVIPFTRPGDYYVLIRGHSEPKENAQVKLLAEVVPFAITGVQVDQGGDSRWVTIDVRGAKFADNAILKLVRPGVAEYEPVKWEVIDSTWIRATFDFRDAPLGLYDLKVINPDGQQAVVAYRFLIERALETDVTIGLGGPRVLAAGETGTYGVALQSLTNVDTPYVRFSFGVPEMGVNGFVYDLPFLKYYNNLRGQPESGGEDVPWASLDSATNTNGQILSSGYAYDVIAGGYVGATFNVQTYPLLKALSTLNWDALRVGLYEMYPDLEPIQALAGGPQAMITVLPEFWELWLLAGSEEGLPDKCVIPFIPYRFNVVGAATAMTRDEFIADQTAEALKLRAAILADADLDAQIADTRSDDTSLAEKRAAIALRVLAADATTWSQAYLAALEEVGILRPVDEAPPIRQDIKVMSLMSTLATGILIGPAGEQIRSTADLADFFAKIKEWYGDEPGTKAAIDHFEARESECGDVGKIPVPALPVFDDYDLGLSHPTYFQTFNIFVPYVGFDKDGASAATIALPDYASVAASNELTALDFSRLYEQAIGDGQLASIAGPQGYGVDQFLPVGQALPYTIKFENPAAAATSVTEIRVVSELDPALDPTTFRLGDIKLADLTVHIPTGRALFQGDFDLRNAKGFILRVSAGIDPSTNTASWVFQAIDPETGEVLVDATRGLLLPNAADGRGVGQLGYTVQAKDGLASGTLVKARAVVRFNAIAPQETQELVQTLDTGAPLTTLTATPVQAGGSDYEVRWTAVDEDGGAGVAHVTVYVAKDGGDFRIWKRQTSDSFDIYSGEAGHRYEFLALATDLAGNREAAPGGVQAPDDGSGANLGGLPSFGQTSQDLPPPPAPVLPPTNPLFVAAQQQIPAATPLAKLPEFTETLRPFTAQSYATDFVESHAAIGPLAIIEMPDGSAIISGGPNRGWLYRIAHDGGRALQPFVELDEPIFDLALDEQGQLWATTGGGALLRLDADSGEILARFGTGITQALAIKPSTGEIYVSSGDGIEIFDPSSGNFRHFSDLRVDDLAFAADETLWATSWPARGDVVSFDKRGRATVMVRLDGEVDSLAFGRAGTDLAGLLFVSSNSTHGEVGSALTMVDLTTLHSVEIARGGSRGEAVVATSDGRILLGQSQQVDVISPIVAPQVIATNPPNRAVVLLPLSELTITFDQDMFAGPASASASVLNPLNYQVVRQNGGLATISGVSYDAPARTVTLTVSDLEADLYDLRVLGSVGSSAGMALGSAFISSFVAAQDFSSVVRLDFDRVRSDRGSGIVSYDVTVTNEADYDLLLPASLIIDPARYFQGRPLGGVAPQGAGSLWYIDLSGRLPNGKLQAGGSLATFSVSISNGAAQQIGIGHGIYAVPYANQRPSFTSTPLSVAAAGQAYSYQALAVDPDGSALAYLLLDG</sequence>
<feature type="domain" description="LamG-like jellyroll fold" evidence="5">
    <location>
        <begin position="1864"/>
        <end position="2005"/>
    </location>
</feature>
<evidence type="ECO:0000313" key="7">
    <source>
        <dbReference type="Proteomes" id="UP000253831"/>
    </source>
</evidence>
<keyword evidence="2" id="KW-1015">Disulfide bond</keyword>
<dbReference type="InterPro" id="IPR017868">
    <property type="entry name" value="Filamin/ABP280_repeat-like"/>
</dbReference>
<feature type="domain" description="Laminin G" evidence="4">
    <location>
        <begin position="1860"/>
        <end position="2000"/>
    </location>
</feature>
<dbReference type="NCBIfam" id="NF012209">
    <property type="entry name" value="LEPR-8K"/>
    <property type="match status" value="1"/>
</dbReference>
<feature type="region of interest" description="Disordered" evidence="3">
    <location>
        <begin position="6440"/>
        <end position="6473"/>
    </location>
</feature>
<dbReference type="PROSITE" id="PS50194">
    <property type="entry name" value="FILAMIN_REPEAT"/>
    <property type="match status" value="1"/>
</dbReference>
<dbReference type="InterPro" id="IPR013783">
    <property type="entry name" value="Ig-like_fold"/>
</dbReference>
<protein>
    <submittedName>
        <fullName evidence="6">LEPR-XLL domain-containing protein</fullName>
    </submittedName>
</protein>
<dbReference type="Gene3D" id="2.60.120.380">
    <property type="match status" value="24"/>
</dbReference>
<evidence type="ECO:0000313" key="6">
    <source>
        <dbReference type="EMBL" id="RDE50510.1"/>
    </source>
</evidence>
<dbReference type="PANTHER" id="PTHR35902">
    <property type="entry name" value="S-LAYER DOMAIN-LIKE PROTEIN-RELATED"/>
    <property type="match status" value="1"/>
</dbReference>
<gene>
    <name evidence="6" type="ORF">DVS81_10685</name>
</gene>